<dbReference type="NCBIfam" id="TIGR00083">
    <property type="entry name" value="ribF"/>
    <property type="match status" value="1"/>
</dbReference>
<proteinExistence type="inferred from homology"/>
<dbReference type="InterPro" id="IPR015864">
    <property type="entry name" value="FAD_synthase"/>
</dbReference>
<evidence type="ECO:0000256" key="13">
    <source>
        <dbReference type="ARBA" id="ARBA00022827"/>
    </source>
</evidence>
<evidence type="ECO:0000256" key="15">
    <source>
        <dbReference type="ARBA" id="ARBA00023268"/>
    </source>
</evidence>
<keyword evidence="12" id="KW-0418">Kinase</keyword>
<dbReference type="GO" id="GO:0006747">
    <property type="term" value="P:FAD biosynthetic process"/>
    <property type="evidence" value="ECO:0007669"/>
    <property type="project" value="UniProtKB-UniPathway"/>
</dbReference>
<evidence type="ECO:0000256" key="17">
    <source>
        <dbReference type="ARBA" id="ARBA00049494"/>
    </source>
</evidence>
<dbReference type="GO" id="GO:0005524">
    <property type="term" value="F:ATP binding"/>
    <property type="evidence" value="ECO:0007669"/>
    <property type="project" value="UniProtKB-KW"/>
</dbReference>
<dbReference type="EC" id="2.7.1.26" evidence="4"/>
<dbReference type="Gene3D" id="2.40.30.30">
    <property type="entry name" value="Riboflavin kinase-like"/>
    <property type="match status" value="1"/>
</dbReference>
<keyword evidence="14" id="KW-0067">ATP-binding</keyword>
<evidence type="ECO:0000256" key="10">
    <source>
        <dbReference type="ARBA" id="ARBA00022695"/>
    </source>
</evidence>
<dbReference type="InterPro" id="IPR002606">
    <property type="entry name" value="Riboflavin_kinase_bac"/>
</dbReference>
<reference evidence="20" key="1">
    <citation type="submission" date="2015-07" db="EMBL/GenBank/DDBJ databases">
        <title>Near-Complete Genome Sequence of the Cellulolytic Bacterium Bacteroides (Pseudobacteroides) cellulosolvens ATCC 35603.</title>
        <authorList>
            <person name="Dassa B."/>
            <person name="Utturkar S.M."/>
            <person name="Klingeman D.M."/>
            <person name="Hurt R.A."/>
            <person name="Keller M."/>
            <person name="Xu J."/>
            <person name="Reddy Y.H.K."/>
            <person name="Borovok I."/>
            <person name="Grinberg I.R."/>
            <person name="Lamed R."/>
            <person name="Zhivin O."/>
            <person name="Bayer E.A."/>
            <person name="Brown S.D."/>
        </authorList>
    </citation>
    <scope>NUCLEOTIDE SEQUENCE [LARGE SCALE GENOMIC DNA]</scope>
    <source>
        <strain evidence="20">DSM 2933</strain>
    </source>
</reference>
<dbReference type="UniPathway" id="UPA00277">
    <property type="reaction ID" value="UER00407"/>
</dbReference>
<dbReference type="NCBIfam" id="NF004162">
    <property type="entry name" value="PRK05627.1-5"/>
    <property type="match status" value="1"/>
</dbReference>
<evidence type="ECO:0000256" key="14">
    <source>
        <dbReference type="ARBA" id="ARBA00022840"/>
    </source>
</evidence>
<keyword evidence="13" id="KW-0274">FAD</keyword>
<comment type="catalytic activity">
    <reaction evidence="17">
        <text>FMN + ATP + H(+) = FAD + diphosphate</text>
        <dbReference type="Rhea" id="RHEA:17237"/>
        <dbReference type="ChEBI" id="CHEBI:15378"/>
        <dbReference type="ChEBI" id="CHEBI:30616"/>
        <dbReference type="ChEBI" id="CHEBI:33019"/>
        <dbReference type="ChEBI" id="CHEBI:57692"/>
        <dbReference type="ChEBI" id="CHEBI:58210"/>
        <dbReference type="EC" id="2.7.7.2"/>
    </reaction>
</comment>
<dbReference type="PANTHER" id="PTHR22749">
    <property type="entry name" value="RIBOFLAVIN KINASE/FMN ADENYLYLTRANSFERASE"/>
    <property type="match status" value="1"/>
</dbReference>
<keyword evidence="20" id="KW-1185">Reference proteome</keyword>
<name>A0A0L6JHG9_9FIRM</name>
<evidence type="ECO:0000256" key="9">
    <source>
        <dbReference type="ARBA" id="ARBA00022679"/>
    </source>
</evidence>
<dbReference type="GO" id="GO:0008531">
    <property type="term" value="F:riboflavin kinase activity"/>
    <property type="evidence" value="ECO:0007669"/>
    <property type="project" value="UniProtKB-EC"/>
</dbReference>
<evidence type="ECO:0000256" key="4">
    <source>
        <dbReference type="ARBA" id="ARBA00012105"/>
    </source>
</evidence>
<accession>A0A0L6JHG9</accession>
<keyword evidence="15" id="KW-0511">Multifunctional enzyme</keyword>
<keyword evidence="11" id="KW-0547">Nucleotide-binding</keyword>
<dbReference type="AlphaFoldDB" id="A0A0L6JHG9"/>
<evidence type="ECO:0000256" key="6">
    <source>
        <dbReference type="ARBA" id="ARBA00018483"/>
    </source>
</evidence>
<dbReference type="Proteomes" id="UP000036923">
    <property type="component" value="Unassembled WGS sequence"/>
</dbReference>
<comment type="pathway">
    <text evidence="1">Cofactor biosynthesis; FAD biosynthesis; FAD from FMN: step 1/1.</text>
</comment>
<dbReference type="SMART" id="SM00904">
    <property type="entry name" value="Flavokinase"/>
    <property type="match status" value="1"/>
</dbReference>
<dbReference type="GO" id="GO:0009231">
    <property type="term" value="P:riboflavin biosynthetic process"/>
    <property type="evidence" value="ECO:0007669"/>
    <property type="project" value="InterPro"/>
</dbReference>
<evidence type="ECO:0000256" key="1">
    <source>
        <dbReference type="ARBA" id="ARBA00004726"/>
    </source>
</evidence>
<dbReference type="EC" id="2.7.7.2" evidence="5"/>
<evidence type="ECO:0000256" key="12">
    <source>
        <dbReference type="ARBA" id="ARBA00022777"/>
    </source>
</evidence>
<feature type="domain" description="Riboflavin kinase" evidence="18">
    <location>
        <begin position="183"/>
        <end position="241"/>
    </location>
</feature>
<comment type="pathway">
    <text evidence="2">Cofactor biosynthesis; FMN biosynthesis; FMN from riboflavin (ATP route): step 1/1.</text>
</comment>
<evidence type="ECO:0000256" key="11">
    <source>
        <dbReference type="ARBA" id="ARBA00022741"/>
    </source>
</evidence>
<dbReference type="InterPro" id="IPR023465">
    <property type="entry name" value="Riboflavin_kinase_dom_sf"/>
</dbReference>
<dbReference type="InterPro" id="IPR023468">
    <property type="entry name" value="Riboflavin_kinase"/>
</dbReference>
<dbReference type="GO" id="GO:0003919">
    <property type="term" value="F:FMN adenylyltransferase activity"/>
    <property type="evidence" value="ECO:0007669"/>
    <property type="project" value="UniProtKB-EC"/>
</dbReference>
<evidence type="ECO:0000259" key="18">
    <source>
        <dbReference type="SMART" id="SM00904"/>
    </source>
</evidence>
<dbReference type="Gene3D" id="3.40.50.620">
    <property type="entry name" value="HUPs"/>
    <property type="match status" value="1"/>
</dbReference>
<keyword evidence="9 19" id="KW-0808">Transferase</keyword>
<comment type="catalytic activity">
    <reaction evidence="16">
        <text>riboflavin + ATP = FMN + ADP + H(+)</text>
        <dbReference type="Rhea" id="RHEA:14357"/>
        <dbReference type="ChEBI" id="CHEBI:15378"/>
        <dbReference type="ChEBI" id="CHEBI:30616"/>
        <dbReference type="ChEBI" id="CHEBI:57986"/>
        <dbReference type="ChEBI" id="CHEBI:58210"/>
        <dbReference type="ChEBI" id="CHEBI:456216"/>
        <dbReference type="EC" id="2.7.1.26"/>
    </reaction>
</comment>
<dbReference type="EMBL" id="LGTC01000001">
    <property type="protein sequence ID" value="KNY24922.1"/>
    <property type="molecule type" value="Genomic_DNA"/>
</dbReference>
<dbReference type="CDD" id="cd02064">
    <property type="entry name" value="FAD_synthetase_N"/>
    <property type="match status" value="1"/>
</dbReference>
<dbReference type="SUPFAM" id="SSF82114">
    <property type="entry name" value="Riboflavin kinase-like"/>
    <property type="match status" value="1"/>
</dbReference>
<dbReference type="PANTHER" id="PTHR22749:SF6">
    <property type="entry name" value="RIBOFLAVIN KINASE"/>
    <property type="match status" value="1"/>
</dbReference>
<evidence type="ECO:0000256" key="3">
    <source>
        <dbReference type="ARBA" id="ARBA00010214"/>
    </source>
</evidence>
<evidence type="ECO:0000313" key="19">
    <source>
        <dbReference type="EMBL" id="KNY24922.1"/>
    </source>
</evidence>
<evidence type="ECO:0000256" key="8">
    <source>
        <dbReference type="ARBA" id="ARBA00022643"/>
    </source>
</evidence>
<evidence type="ECO:0000256" key="2">
    <source>
        <dbReference type="ARBA" id="ARBA00005201"/>
    </source>
</evidence>
<dbReference type="SUPFAM" id="SSF52374">
    <property type="entry name" value="Nucleotidylyl transferase"/>
    <property type="match status" value="1"/>
</dbReference>
<dbReference type="STRING" id="398512.Bccel_0179"/>
<gene>
    <name evidence="19" type="ORF">Bccel_0179</name>
</gene>
<evidence type="ECO:0000256" key="5">
    <source>
        <dbReference type="ARBA" id="ARBA00012393"/>
    </source>
</evidence>
<dbReference type="eggNOG" id="COG0196">
    <property type="taxonomic scope" value="Bacteria"/>
</dbReference>
<protein>
    <recommendedName>
        <fullName evidence="6">Bifunctional riboflavin kinase/FMN adenylyltransferase</fullName>
        <ecNumber evidence="4">2.7.1.26</ecNumber>
        <ecNumber evidence="5">2.7.7.2</ecNumber>
    </recommendedName>
</protein>
<keyword evidence="7" id="KW-0285">Flavoprotein</keyword>
<sequence>MQVIYGDQDNTKVKRDSGVGLGNFDGLHIGHMTLINTLINESKKLGIDSVVYTFSKHPENILRKKLNTPIITTTKKKIELLQNTGLDYLYFDDFDEAFSRMKPEDFIKDILFNKLKVKLAVTGFDYRFGYKGQGDVRLLKGAGEEYGFGVIVVPPVKIDEHVISSTSIRQSVTKGNIEKANRFLGRHFSISGTVTKGRRVGNTIGFPTANISYYDKIILPHTGVYITSTLVENKIYNSVTSIG</sequence>
<evidence type="ECO:0000313" key="20">
    <source>
        <dbReference type="Proteomes" id="UP000036923"/>
    </source>
</evidence>
<keyword evidence="10 19" id="KW-0548">Nucleotidyltransferase</keyword>
<comment type="caution">
    <text evidence="19">The sequence shown here is derived from an EMBL/GenBank/DDBJ whole genome shotgun (WGS) entry which is preliminary data.</text>
</comment>
<dbReference type="PATRIC" id="fig|398512.5.peg.189"/>
<dbReference type="FunFam" id="3.40.50.620:FF:000021">
    <property type="entry name" value="Riboflavin biosynthesis protein"/>
    <property type="match status" value="1"/>
</dbReference>
<organism evidence="19 20">
    <name type="scientific">Pseudobacteroides cellulosolvens ATCC 35603 = DSM 2933</name>
    <dbReference type="NCBI Taxonomy" id="398512"/>
    <lineage>
        <taxon>Bacteria</taxon>
        <taxon>Bacillati</taxon>
        <taxon>Bacillota</taxon>
        <taxon>Clostridia</taxon>
        <taxon>Eubacteriales</taxon>
        <taxon>Oscillospiraceae</taxon>
        <taxon>Pseudobacteroides</taxon>
    </lineage>
</organism>
<dbReference type="UniPathway" id="UPA00276">
    <property type="reaction ID" value="UER00406"/>
</dbReference>
<dbReference type="Pfam" id="PF01687">
    <property type="entry name" value="Flavokinase"/>
    <property type="match status" value="1"/>
</dbReference>
<dbReference type="InterPro" id="IPR015865">
    <property type="entry name" value="Riboflavin_kinase_bac/euk"/>
</dbReference>
<evidence type="ECO:0000256" key="16">
    <source>
        <dbReference type="ARBA" id="ARBA00047880"/>
    </source>
</evidence>
<evidence type="ECO:0000256" key="7">
    <source>
        <dbReference type="ARBA" id="ARBA00022630"/>
    </source>
</evidence>
<dbReference type="InterPro" id="IPR014729">
    <property type="entry name" value="Rossmann-like_a/b/a_fold"/>
</dbReference>
<dbReference type="Pfam" id="PF06574">
    <property type="entry name" value="FAD_syn"/>
    <property type="match status" value="1"/>
</dbReference>
<comment type="similarity">
    <text evidence="3">Belongs to the RibF family.</text>
</comment>
<dbReference type="GO" id="GO:0009398">
    <property type="term" value="P:FMN biosynthetic process"/>
    <property type="evidence" value="ECO:0007669"/>
    <property type="project" value="UniProtKB-UniPathway"/>
</dbReference>
<keyword evidence="8" id="KW-0288">FMN</keyword>